<organism evidence="1 2">
    <name type="scientific">Geodia barretti</name>
    <name type="common">Barrett's horny sponge</name>
    <dbReference type="NCBI Taxonomy" id="519541"/>
    <lineage>
        <taxon>Eukaryota</taxon>
        <taxon>Metazoa</taxon>
        <taxon>Porifera</taxon>
        <taxon>Demospongiae</taxon>
        <taxon>Heteroscleromorpha</taxon>
        <taxon>Tetractinellida</taxon>
        <taxon>Astrophorina</taxon>
        <taxon>Geodiidae</taxon>
        <taxon>Geodia</taxon>
    </lineage>
</organism>
<comment type="caution">
    <text evidence="1">The sequence shown here is derived from an EMBL/GenBank/DDBJ whole genome shotgun (WGS) entry which is preliminary data.</text>
</comment>
<evidence type="ECO:0000313" key="1">
    <source>
        <dbReference type="EMBL" id="CAI8023425.1"/>
    </source>
</evidence>
<gene>
    <name evidence="1" type="ORF">GBAR_LOCUS13696</name>
</gene>
<dbReference type="AlphaFoldDB" id="A0AA35WQZ4"/>
<name>A0AA35WQZ4_GEOBA</name>
<sequence>MILFIVYGVGAQLTLVFSCAIQRKMLVYSARSFCWLRP</sequence>
<protein>
    <submittedName>
        <fullName evidence="1">Uncharacterized protein</fullName>
    </submittedName>
</protein>
<reference evidence="1" key="1">
    <citation type="submission" date="2023-03" db="EMBL/GenBank/DDBJ databases">
        <authorList>
            <person name="Steffen K."/>
            <person name="Cardenas P."/>
        </authorList>
    </citation>
    <scope>NUCLEOTIDE SEQUENCE</scope>
</reference>
<keyword evidence="2" id="KW-1185">Reference proteome</keyword>
<dbReference type="Proteomes" id="UP001174909">
    <property type="component" value="Unassembled WGS sequence"/>
</dbReference>
<proteinExistence type="predicted"/>
<evidence type="ECO:0000313" key="2">
    <source>
        <dbReference type="Proteomes" id="UP001174909"/>
    </source>
</evidence>
<accession>A0AA35WQZ4</accession>
<dbReference type="EMBL" id="CASHTH010002006">
    <property type="protein sequence ID" value="CAI8023425.1"/>
    <property type="molecule type" value="Genomic_DNA"/>
</dbReference>